<comment type="similarity">
    <text evidence="1">Belongs to the LysR transcriptional regulatory family.</text>
</comment>
<keyword evidence="8" id="KW-1185">Reference proteome</keyword>
<dbReference type="STRING" id="632955.GCA_000829675_01893"/>
<keyword evidence="2" id="KW-0805">Transcription regulation</keyword>
<dbReference type="Proteomes" id="UP000014568">
    <property type="component" value="Unassembled WGS sequence"/>
</dbReference>
<dbReference type="eggNOG" id="COG0583">
    <property type="taxonomic scope" value="Bacteria"/>
</dbReference>
<dbReference type="PANTHER" id="PTHR30293">
    <property type="entry name" value="TRANSCRIPTIONAL REGULATORY PROTEIN NAC-RELATED"/>
    <property type="match status" value="1"/>
</dbReference>
<dbReference type="InterPro" id="IPR005119">
    <property type="entry name" value="LysR_subst-bd"/>
</dbReference>
<sequence>MDIKQLRTFITILEVENLTKAAAMLNLVQPAVSRQMQMLEEELGVKLFHRSRHGMALTEDGKLLEPYARRILNELEAAKLELTASKGVVRGKVHIGVLSSISELLSTLIMSLIKEKYPEVQLKISVAYSGHLKQWLEAGDIDLALMYDATPSKLIDMIPLVKEPLFLIGSAQSNLQSQQSLALDQIQQLPLILPFHPHRLRSLIEQAYQQQDFDLSVYAETNDLNIQKQLVIQNFGYSILPLVSVIHEFQTGQIKVAAIDDPAFTRVVTLAMHATRSMPKHIRIISKDIMCCVEQSIKEKKWPNAQWVHISF</sequence>
<dbReference type="InterPro" id="IPR000847">
    <property type="entry name" value="LysR_HTH_N"/>
</dbReference>
<dbReference type="RefSeq" id="WP_016657169.1">
    <property type="nucleotide sequence ID" value="NZ_KE340354.1"/>
</dbReference>
<dbReference type="Pfam" id="PF00126">
    <property type="entry name" value="HTH_1"/>
    <property type="match status" value="1"/>
</dbReference>
<proteinExistence type="inferred from homology"/>
<keyword evidence="4" id="KW-0010">Activator</keyword>
<evidence type="ECO:0000256" key="4">
    <source>
        <dbReference type="ARBA" id="ARBA00023159"/>
    </source>
</evidence>
<comment type="caution">
    <text evidence="7">The sequence shown here is derived from an EMBL/GenBank/DDBJ whole genome shotgun (WGS) entry which is preliminary data.</text>
</comment>
<evidence type="ECO:0000256" key="2">
    <source>
        <dbReference type="ARBA" id="ARBA00023015"/>
    </source>
</evidence>
<gene>
    <name evidence="7" type="ORF">F945_02784</name>
</gene>
<dbReference type="GO" id="GO:0003677">
    <property type="term" value="F:DNA binding"/>
    <property type="evidence" value="ECO:0007669"/>
    <property type="project" value="UniProtKB-KW"/>
</dbReference>
<dbReference type="InterPro" id="IPR036390">
    <property type="entry name" value="WH_DNA-bd_sf"/>
</dbReference>
<keyword evidence="3" id="KW-0238">DNA-binding</keyword>
<dbReference type="PANTHER" id="PTHR30293:SF0">
    <property type="entry name" value="NITROGEN ASSIMILATION REGULATORY PROTEIN NAC"/>
    <property type="match status" value="1"/>
</dbReference>
<dbReference type="FunFam" id="1.10.10.10:FF:000001">
    <property type="entry name" value="LysR family transcriptional regulator"/>
    <property type="match status" value="1"/>
</dbReference>
<feature type="domain" description="HTH lysR-type" evidence="6">
    <location>
        <begin position="1"/>
        <end position="58"/>
    </location>
</feature>
<name>S3NWK1_9GAMM</name>
<evidence type="ECO:0000259" key="6">
    <source>
        <dbReference type="PROSITE" id="PS50931"/>
    </source>
</evidence>
<dbReference type="InterPro" id="IPR036388">
    <property type="entry name" value="WH-like_DNA-bd_sf"/>
</dbReference>
<dbReference type="GO" id="GO:0003700">
    <property type="term" value="F:DNA-binding transcription factor activity"/>
    <property type="evidence" value="ECO:0007669"/>
    <property type="project" value="InterPro"/>
</dbReference>
<dbReference type="Pfam" id="PF03466">
    <property type="entry name" value="LysR_substrate"/>
    <property type="match status" value="1"/>
</dbReference>
<evidence type="ECO:0000256" key="3">
    <source>
        <dbReference type="ARBA" id="ARBA00023125"/>
    </source>
</evidence>
<dbReference type="PRINTS" id="PR00039">
    <property type="entry name" value="HTHLYSR"/>
</dbReference>
<dbReference type="PROSITE" id="PS50931">
    <property type="entry name" value="HTH_LYSR"/>
    <property type="match status" value="1"/>
</dbReference>
<dbReference type="SUPFAM" id="SSF46785">
    <property type="entry name" value="Winged helix' DNA-binding domain"/>
    <property type="match status" value="1"/>
</dbReference>
<accession>S3NWK1</accession>
<evidence type="ECO:0000313" key="7">
    <source>
        <dbReference type="EMBL" id="EPF71021.1"/>
    </source>
</evidence>
<dbReference type="Gene3D" id="1.10.10.10">
    <property type="entry name" value="Winged helix-like DNA-binding domain superfamily/Winged helix DNA-binding domain"/>
    <property type="match status" value="1"/>
</dbReference>
<reference evidence="7 8" key="1">
    <citation type="submission" date="2013-06" db="EMBL/GenBank/DDBJ databases">
        <title>The Genome Sequence of Acinetobacter rudis CIP 110305.</title>
        <authorList>
            <consortium name="The Broad Institute Genome Sequencing Platform"/>
            <consortium name="The Broad Institute Genome Sequencing Center for Infectious Disease"/>
            <person name="Cerqueira G."/>
            <person name="Feldgarden M."/>
            <person name="Courvalin P."/>
            <person name="Perichon B."/>
            <person name="Grillot-Courvalin C."/>
            <person name="Clermont D."/>
            <person name="Rocha E."/>
            <person name="Yoon E.-J."/>
            <person name="Nemec A."/>
            <person name="Young S.K."/>
            <person name="Zeng Q."/>
            <person name="Gargeya S."/>
            <person name="Fitzgerald M."/>
            <person name="Abouelleil A."/>
            <person name="Alvarado L."/>
            <person name="Berlin A.M."/>
            <person name="Chapman S.B."/>
            <person name="Dewar J."/>
            <person name="Goldberg J."/>
            <person name="Griggs A."/>
            <person name="Gujja S."/>
            <person name="Hansen M."/>
            <person name="Howarth C."/>
            <person name="Imamovic A."/>
            <person name="Larimer J."/>
            <person name="McCowan C."/>
            <person name="Murphy C."/>
            <person name="Pearson M."/>
            <person name="Priest M."/>
            <person name="Roberts A."/>
            <person name="Saif S."/>
            <person name="Shea T."/>
            <person name="Sykes S."/>
            <person name="Wortman J."/>
            <person name="Nusbaum C."/>
            <person name="Birren B."/>
        </authorList>
    </citation>
    <scope>NUCLEOTIDE SEQUENCE [LARGE SCALE GENOMIC DNA]</scope>
    <source>
        <strain evidence="7 8">CIP 110305</strain>
    </source>
</reference>
<dbReference type="SUPFAM" id="SSF53850">
    <property type="entry name" value="Periplasmic binding protein-like II"/>
    <property type="match status" value="1"/>
</dbReference>
<dbReference type="Gene3D" id="3.40.190.290">
    <property type="match status" value="1"/>
</dbReference>
<dbReference type="HOGENOM" id="CLU_039613_6_5_6"/>
<dbReference type="PATRIC" id="fig|421052.3.peg.2718"/>
<evidence type="ECO:0000256" key="1">
    <source>
        <dbReference type="ARBA" id="ARBA00009437"/>
    </source>
</evidence>
<organism evidence="7 8">
    <name type="scientific">Acinetobacter rudis CIP 110305</name>
    <dbReference type="NCBI Taxonomy" id="421052"/>
    <lineage>
        <taxon>Bacteria</taxon>
        <taxon>Pseudomonadati</taxon>
        <taxon>Pseudomonadota</taxon>
        <taxon>Gammaproteobacteria</taxon>
        <taxon>Moraxellales</taxon>
        <taxon>Moraxellaceae</taxon>
        <taxon>Acinetobacter</taxon>
    </lineage>
</organism>
<protein>
    <recommendedName>
        <fullName evidence="6">HTH lysR-type domain-containing protein</fullName>
    </recommendedName>
</protein>
<evidence type="ECO:0000256" key="5">
    <source>
        <dbReference type="ARBA" id="ARBA00023163"/>
    </source>
</evidence>
<dbReference type="AlphaFoldDB" id="S3NWK1"/>
<dbReference type="EMBL" id="ATGI01000034">
    <property type="protein sequence ID" value="EPF71021.1"/>
    <property type="molecule type" value="Genomic_DNA"/>
</dbReference>
<keyword evidence="5" id="KW-0804">Transcription</keyword>
<dbReference type="OrthoDB" id="8479357at2"/>
<dbReference type="GO" id="GO:2000142">
    <property type="term" value="P:regulation of DNA-templated transcription initiation"/>
    <property type="evidence" value="ECO:0007669"/>
    <property type="project" value="TreeGrafter"/>
</dbReference>
<evidence type="ECO:0000313" key="8">
    <source>
        <dbReference type="Proteomes" id="UP000014568"/>
    </source>
</evidence>